<dbReference type="FunFam" id="3.40.366.10:FF:000006">
    <property type="entry name" value="Fatty acid synthase beta subunit dehydratase"/>
    <property type="match status" value="1"/>
</dbReference>
<feature type="domain" description="Fatty acid synthase subunit beta N-terminal" evidence="17">
    <location>
        <begin position="20"/>
        <end position="146"/>
    </location>
</feature>
<sequence length="1214" mass="134095">MYGTSTGPQTGINTPRSSQSLRPLILTHGSLEFSFLVPTSLHFHASQLKDTFTASLPQPTDELAQDDEPSSVPELVARYIGHVAHEVEEGEDDASGTYVDVLKLALNEFERAFMRGNDVHAVAASLPGITAKKVTVVQAYYAGRTAVGRPLKPYDSALFRAASEEKASIYSVFGGQGNIEEYFDELREIYTTYPSFVDDLITSSAELLQSLSHEPEASKLYSKGLDIMQWLQDRDSQPDTDYLVSAPVSLPLIGLVQLAHFVVTCKVLGKTPGELLERFSGTTGHSQGVVTAAAIASASTWESFDKAAKNALTMLFWIGLRSQQAYPRTSIAPSVLQDSIENGEGTPTPMLSIRDLPRSAVQEHIDTTNQHLPEDRHISISLVNSARNFVVTGPPLSLYGLNLRLRKVKALTGLDQNRVPYTQRKVRFVNRFLPITAPFHSQYLYPAYDRILEDLEDIEIPAESLAIPVFDTKSGSDLSKSGEANVVPALVRMITHDAVNWEQATVFSGATHIVDFGPGGISGLGVLTNRNKDGTGVRVVLAGAMDGTNAEVGYKPELFDRDEQSVQYAIDWVKEYGPRLVKNAVGQTFVDTKMSRLLGIPPIMVAGMTPTTVPWDFVAATMNAGYHIELAGGGYYNAKSMTEAVNKIEKAIPPGRGITINLIYVNPRAMAWQIPLIGRLRAEGVPIEGLTIGAGVPSIEVANEYIETLGIKHIAFKPGSVDAIQQVINIAKANPKFPIILQWTGGRGGGHHSFEDFHQPILQMYSRIRRCENIVLVAGSGFGGSEDTYPYLSGTWSSGFGYPPMPFDGCLFGSRMMISKEAHTSKNAKKAIAEAPGLDDKDWEKTYKGSAGGVVTVLSEMGEPIHKLATRGVLFWHEMDQKIFKLDKAKRVPELKKLRNYIIQKLNDDFQKVWFGRNAAGETVDLEDMTYTEVVHRMVDLMYVKHESRWIDESLKKLTGDFIRRVEERFTTTEGQPSLLQNYSELNTPYPAIDNILASYPEAASQLINAQDVQHFLLLCQRRGQKPVPFVPSLDENFEYWFKKDSLWQSEDLEAVVGQDVGRTCILQGPMAAKFSNIIDEPVADILNGIHQGHIESLIKDVYGGDNSGVPVIEYFGGRFQQEVDDSDIDGLTISEDANKVSYRLSSSPTADLPDLDRWLRLLAGPSYSWRHAMFLADVFVQGHRFQTNPMKRIVAPVPGMYVEVSFPDDPSKT</sequence>
<dbReference type="GO" id="GO:0004318">
    <property type="term" value="F:enoyl-[acyl-carrier-protein] reductase (NADH) activity"/>
    <property type="evidence" value="ECO:0007669"/>
    <property type="project" value="UniProtKB-EC"/>
</dbReference>
<dbReference type="FunFam" id="1.20.1050.120:FF:000001">
    <property type="entry name" value="Fatty acid synthase beta subunit dehydratase"/>
    <property type="match status" value="1"/>
</dbReference>
<evidence type="ECO:0000256" key="14">
    <source>
        <dbReference type="ARBA" id="ARBA00048835"/>
    </source>
</evidence>
<dbReference type="FunFam" id="3.20.20.70:FF:000078">
    <property type="entry name" value="Fatty acid synthase beta subunit dehydratase"/>
    <property type="match status" value="1"/>
</dbReference>
<feature type="domain" description="Fatty acid synthase meander beta sheet" evidence="18">
    <location>
        <begin position="1151"/>
        <end position="1213"/>
    </location>
</feature>
<evidence type="ECO:0000256" key="7">
    <source>
        <dbReference type="ARBA" id="ARBA00023002"/>
    </source>
</evidence>
<evidence type="ECO:0000256" key="10">
    <source>
        <dbReference type="ARBA" id="ARBA00048237"/>
    </source>
</evidence>
<comment type="similarity">
    <text evidence="3">Belongs to the fungal fatty acid synthetase subunit beta family.</text>
</comment>
<evidence type="ECO:0000256" key="5">
    <source>
        <dbReference type="ARBA" id="ARBA00022801"/>
    </source>
</evidence>
<keyword evidence="6" id="KW-0521">NADP</keyword>
<dbReference type="GO" id="GO:0004314">
    <property type="term" value="F:[acyl-carrier-protein] S-malonyltransferase activity"/>
    <property type="evidence" value="ECO:0007669"/>
    <property type="project" value="UniProtKB-EC"/>
</dbReference>
<dbReference type="Gene3D" id="3.30.1120.100">
    <property type="match status" value="1"/>
</dbReference>
<dbReference type="GO" id="GO:0016297">
    <property type="term" value="F:fatty acyl-[ACP] hydrolase activity"/>
    <property type="evidence" value="ECO:0007669"/>
    <property type="project" value="UniProtKB-EC"/>
</dbReference>
<feature type="non-terminal residue" evidence="19">
    <location>
        <position position="1214"/>
    </location>
</feature>
<dbReference type="GO" id="GO:0005835">
    <property type="term" value="C:fatty acid synthase complex"/>
    <property type="evidence" value="ECO:0007669"/>
    <property type="project" value="UniProtKB-ARBA"/>
</dbReference>
<evidence type="ECO:0000259" key="17">
    <source>
        <dbReference type="Pfam" id="PF17828"/>
    </source>
</evidence>
<comment type="catalytic activity">
    <reaction evidence="13">
        <text>a 2,3-saturated acyl-[ACP] + NAD(+) = a (2E)-enoyl-[ACP] + NADH + H(+)</text>
        <dbReference type="Rhea" id="RHEA:10240"/>
        <dbReference type="Rhea" id="RHEA-COMP:9925"/>
        <dbReference type="Rhea" id="RHEA-COMP:9926"/>
        <dbReference type="ChEBI" id="CHEBI:15378"/>
        <dbReference type="ChEBI" id="CHEBI:57540"/>
        <dbReference type="ChEBI" id="CHEBI:57945"/>
        <dbReference type="ChEBI" id="CHEBI:78784"/>
        <dbReference type="ChEBI" id="CHEBI:78785"/>
        <dbReference type="EC" id="1.3.1.9"/>
    </reaction>
</comment>
<dbReference type="GeneID" id="4978516"/>
<evidence type="ECO:0000259" key="15">
    <source>
        <dbReference type="Pfam" id="PF08354"/>
    </source>
</evidence>
<keyword evidence="9" id="KW-0511">Multifunctional enzyme</keyword>
<dbReference type="RefSeq" id="XP_001388457.3">
    <property type="nucleotide sequence ID" value="XM_001388420.3"/>
</dbReference>
<dbReference type="InterPro" id="IPR050830">
    <property type="entry name" value="Fungal_FAS"/>
</dbReference>
<organism evidence="19">
    <name type="scientific">Aspergillus niger</name>
    <dbReference type="NCBI Taxonomy" id="5061"/>
    <lineage>
        <taxon>Eukaryota</taxon>
        <taxon>Fungi</taxon>
        <taxon>Dikarya</taxon>
        <taxon>Ascomycota</taxon>
        <taxon>Pezizomycotina</taxon>
        <taxon>Eurotiomycetes</taxon>
        <taxon>Eurotiomycetidae</taxon>
        <taxon>Eurotiales</taxon>
        <taxon>Aspergillaceae</taxon>
        <taxon>Aspergillus</taxon>
        <taxon>Aspergillus subgen. Circumdati</taxon>
    </lineage>
</organism>
<dbReference type="Gene3D" id="3.40.366.10">
    <property type="entry name" value="Malonyl-Coenzyme A Acyl Carrier Protein, domain 2"/>
    <property type="match status" value="2"/>
</dbReference>
<proteinExistence type="inferred from homology"/>
<dbReference type="GO" id="GO:0004321">
    <property type="term" value="F:fatty-acyl-CoA synthase activity"/>
    <property type="evidence" value="ECO:0007669"/>
    <property type="project" value="UniProtKB-EC"/>
</dbReference>
<feature type="domain" description="Fatty acid synthase beta subunit AflB /Fas1-like central" evidence="15">
    <location>
        <begin position="738"/>
        <end position="1087"/>
    </location>
</feature>
<dbReference type="PRINTS" id="PR01483">
    <property type="entry name" value="FASYNTHASE"/>
</dbReference>
<protein>
    <submittedName>
        <fullName evidence="19">Uncharacterized protein</fullName>
    </submittedName>
</protein>
<evidence type="ECO:0000256" key="12">
    <source>
        <dbReference type="ARBA" id="ARBA00048536"/>
    </source>
</evidence>
<evidence type="ECO:0000256" key="2">
    <source>
        <dbReference type="ARBA" id="ARBA00005179"/>
    </source>
</evidence>
<dbReference type="GO" id="GO:0032787">
    <property type="term" value="P:monocarboxylic acid metabolic process"/>
    <property type="evidence" value="ECO:0007669"/>
    <property type="project" value="UniProtKB-ARBA"/>
</dbReference>
<evidence type="ECO:0000256" key="4">
    <source>
        <dbReference type="ARBA" id="ARBA00022679"/>
    </source>
</evidence>
<evidence type="ECO:0000256" key="11">
    <source>
        <dbReference type="ARBA" id="ARBA00048462"/>
    </source>
</evidence>
<accession>A0AAJ6Q9Y6</accession>
<keyword evidence="5" id="KW-0378">Hydrolase</keyword>
<comment type="catalytic activity">
    <reaction evidence="1">
        <text>a (3R)-hydroxyacyl-[ACP] = a (2E)-enoyl-[ACP] + H2O</text>
        <dbReference type="Rhea" id="RHEA:13097"/>
        <dbReference type="Rhea" id="RHEA-COMP:9925"/>
        <dbReference type="Rhea" id="RHEA-COMP:9945"/>
        <dbReference type="ChEBI" id="CHEBI:15377"/>
        <dbReference type="ChEBI" id="CHEBI:78784"/>
        <dbReference type="ChEBI" id="CHEBI:78827"/>
        <dbReference type="EC" id="4.2.1.59"/>
    </reaction>
</comment>
<dbReference type="InterPro" id="IPR032088">
    <property type="entry name" value="SAT"/>
</dbReference>
<dbReference type="SUPFAM" id="SSF52151">
    <property type="entry name" value="FabD/lysophospholipase-like"/>
    <property type="match status" value="1"/>
</dbReference>
<dbReference type="InterPro" id="IPR041099">
    <property type="entry name" value="FAS1_N"/>
</dbReference>
<dbReference type="GO" id="GO:0019171">
    <property type="term" value="F:(3R)-hydroxyacyl-[acyl-carrier-protein] dehydratase activity"/>
    <property type="evidence" value="ECO:0007669"/>
    <property type="project" value="UniProtKB-EC"/>
</dbReference>
<keyword evidence="4" id="KW-0808">Transferase</keyword>
<evidence type="ECO:0000259" key="18">
    <source>
        <dbReference type="Pfam" id="PF17951"/>
    </source>
</evidence>
<dbReference type="Pfam" id="PF17951">
    <property type="entry name" value="FAS_meander"/>
    <property type="match status" value="1"/>
</dbReference>
<evidence type="ECO:0000256" key="1">
    <source>
        <dbReference type="ARBA" id="ARBA00001055"/>
    </source>
</evidence>
<reference evidence="19" key="1">
    <citation type="submission" date="2025-02" db="EMBL/GenBank/DDBJ databases">
        <authorList>
            <consortium name="NCBI Genome Project"/>
        </authorList>
    </citation>
    <scope>NUCLEOTIDE SEQUENCE</scope>
</reference>
<dbReference type="InterPro" id="IPR001227">
    <property type="entry name" value="Ac_transferase_dom_sf"/>
</dbReference>
<comment type="pathway">
    <text evidence="2">Secondary metabolite biosynthesis.</text>
</comment>
<evidence type="ECO:0000256" key="3">
    <source>
        <dbReference type="ARBA" id="ARBA00010009"/>
    </source>
</evidence>
<comment type="catalytic activity">
    <reaction evidence="14">
        <text>holo-[ACP] + acetyl-CoA = acetyl-[ACP] + CoA</text>
        <dbReference type="Rhea" id="RHEA:41788"/>
        <dbReference type="Rhea" id="RHEA-COMP:9621"/>
        <dbReference type="Rhea" id="RHEA-COMP:9685"/>
        <dbReference type="ChEBI" id="CHEBI:57287"/>
        <dbReference type="ChEBI" id="CHEBI:57288"/>
        <dbReference type="ChEBI" id="CHEBI:64479"/>
        <dbReference type="ChEBI" id="CHEBI:78446"/>
        <dbReference type="EC" id="2.3.1.38"/>
    </reaction>
</comment>
<dbReference type="Gene3D" id="6.20.240.10">
    <property type="match status" value="1"/>
</dbReference>
<reference evidence="19" key="2">
    <citation type="submission" date="2025-08" db="UniProtKB">
        <authorList>
            <consortium name="RefSeq"/>
        </authorList>
    </citation>
    <scope>IDENTIFICATION</scope>
</reference>
<dbReference type="Gene3D" id="3.20.20.70">
    <property type="entry name" value="Aldolase class I"/>
    <property type="match status" value="2"/>
</dbReference>
<comment type="catalytic activity">
    <reaction evidence="10">
        <text>acetyl-CoA + n malonyl-CoA + 2n NADPH + 4n H(+) = a long-chain-acyl-CoA + n CoA + n CO2 + 2n NADP(+).</text>
        <dbReference type="EC" id="2.3.1.86"/>
    </reaction>
</comment>
<evidence type="ECO:0000256" key="8">
    <source>
        <dbReference type="ARBA" id="ARBA00023027"/>
    </source>
</evidence>
<dbReference type="Pfam" id="PF08354">
    <property type="entry name" value="Fas1-AflB-like_hel"/>
    <property type="match status" value="1"/>
</dbReference>
<evidence type="ECO:0000256" key="13">
    <source>
        <dbReference type="ARBA" id="ARBA00048572"/>
    </source>
</evidence>
<dbReference type="GO" id="GO:0004313">
    <property type="term" value="F:[acyl-carrier-protein] S-acetyltransferase activity"/>
    <property type="evidence" value="ECO:0007669"/>
    <property type="project" value="UniProtKB-EC"/>
</dbReference>
<dbReference type="InterPro" id="IPR013785">
    <property type="entry name" value="Aldolase_TIM"/>
</dbReference>
<dbReference type="Gene3D" id="1.20.1050.120">
    <property type="match status" value="1"/>
</dbReference>
<dbReference type="SUPFAM" id="SSF51412">
    <property type="entry name" value="Inosine monophosphate dehydrogenase (IMPDH)"/>
    <property type="match status" value="1"/>
</dbReference>
<dbReference type="InterPro" id="IPR016035">
    <property type="entry name" value="Acyl_Trfase/lysoPLipase"/>
</dbReference>
<dbReference type="KEGG" id="ang:An01g00050"/>
<comment type="catalytic activity">
    <reaction evidence="11">
        <text>holo-[ACP] + malonyl-CoA = malonyl-[ACP] + CoA</text>
        <dbReference type="Rhea" id="RHEA:41792"/>
        <dbReference type="Rhea" id="RHEA-COMP:9623"/>
        <dbReference type="Rhea" id="RHEA-COMP:9685"/>
        <dbReference type="ChEBI" id="CHEBI:57287"/>
        <dbReference type="ChEBI" id="CHEBI:57384"/>
        <dbReference type="ChEBI" id="CHEBI:64479"/>
        <dbReference type="ChEBI" id="CHEBI:78449"/>
        <dbReference type="EC" id="2.3.1.39"/>
    </reaction>
</comment>
<evidence type="ECO:0000313" key="19">
    <source>
        <dbReference type="RefSeq" id="XP_001388457.3"/>
    </source>
</evidence>
<dbReference type="AlphaFoldDB" id="A0AAJ6Q9Y6"/>
<gene>
    <name evidence="19" type="ORF">An01g00050</name>
</gene>
<dbReference type="Pfam" id="PF16073">
    <property type="entry name" value="SAT"/>
    <property type="match status" value="1"/>
</dbReference>
<dbReference type="VEuPathDB" id="FungiDB:An01g00050"/>
<dbReference type="PANTHER" id="PTHR10982">
    <property type="entry name" value="MALONYL COA-ACYL CARRIER PROTEIN TRANSACYLASE"/>
    <property type="match status" value="1"/>
</dbReference>
<dbReference type="FunFam" id="3.40.366.10:FF:000007">
    <property type="entry name" value="Fatty acid synthase beta subunit dehydratase"/>
    <property type="match status" value="1"/>
</dbReference>
<dbReference type="PANTHER" id="PTHR10982:SF21">
    <property type="entry name" value="FATTY ACID SYNTHASE SUBUNIT BETA"/>
    <property type="match status" value="1"/>
</dbReference>
<feature type="domain" description="Starter acyltransferase (SAT)" evidence="16">
    <location>
        <begin position="172"/>
        <end position="424"/>
    </location>
</feature>
<dbReference type="Pfam" id="PF17828">
    <property type="entry name" value="FAS_N"/>
    <property type="match status" value="1"/>
</dbReference>
<keyword evidence="7" id="KW-0560">Oxidoreductase</keyword>
<dbReference type="InterPro" id="IPR040883">
    <property type="entry name" value="FAS_meander"/>
</dbReference>
<keyword evidence="8" id="KW-0520">NAD</keyword>
<comment type="catalytic activity">
    <reaction evidence="12">
        <text>(9Z)-octadecenoyl-[ACP] + H2O = (9Z)-octadecenoate + holo-[ACP] + H(+)</text>
        <dbReference type="Rhea" id="RHEA:15057"/>
        <dbReference type="Rhea" id="RHEA-COMP:9685"/>
        <dbReference type="Rhea" id="RHEA-COMP:9924"/>
        <dbReference type="ChEBI" id="CHEBI:15377"/>
        <dbReference type="ChEBI" id="CHEBI:15378"/>
        <dbReference type="ChEBI" id="CHEBI:30823"/>
        <dbReference type="ChEBI" id="CHEBI:64479"/>
        <dbReference type="ChEBI" id="CHEBI:78783"/>
        <dbReference type="EC" id="3.1.2.14"/>
    </reaction>
</comment>
<evidence type="ECO:0000256" key="6">
    <source>
        <dbReference type="ARBA" id="ARBA00022857"/>
    </source>
</evidence>
<evidence type="ECO:0000256" key="9">
    <source>
        <dbReference type="ARBA" id="ARBA00023268"/>
    </source>
</evidence>
<dbReference type="InterPro" id="IPR013565">
    <property type="entry name" value="Fas1/AflB-like_central"/>
</dbReference>
<evidence type="ECO:0000259" key="16">
    <source>
        <dbReference type="Pfam" id="PF16073"/>
    </source>
</evidence>
<dbReference type="InterPro" id="IPR003965">
    <property type="entry name" value="Fatty_acid_synthase"/>
</dbReference>
<name>A0AAJ6Q9Y6_ASPNG</name>
<dbReference type="FunFam" id="1.20.930.70:FF:000001">
    <property type="entry name" value="Fatty acid synthase beta subunit dehydratase"/>
    <property type="match status" value="1"/>
</dbReference>
<dbReference type="Gene3D" id="1.20.930.70">
    <property type="match status" value="1"/>
</dbReference>